<protein>
    <submittedName>
        <fullName evidence="8">2-hydroxyacid dehydrogenase</fullName>
    </submittedName>
    <submittedName>
        <fullName evidence="7">Lactate dehydrogenase</fullName>
    </submittedName>
</protein>
<evidence type="ECO:0000256" key="4">
    <source>
        <dbReference type="RuleBase" id="RU003719"/>
    </source>
</evidence>
<dbReference type="PANTHER" id="PTHR43761:SF1">
    <property type="entry name" value="D-ISOMER SPECIFIC 2-HYDROXYACID DEHYDROGENASE CATALYTIC DOMAIN-CONTAINING PROTEIN-RELATED"/>
    <property type="match status" value="1"/>
</dbReference>
<comment type="similarity">
    <text evidence="1 4">Belongs to the D-isomer specific 2-hydroxyacid dehydrogenase family.</text>
</comment>
<dbReference type="PROSITE" id="PS00670">
    <property type="entry name" value="D_2_HYDROXYACID_DH_2"/>
    <property type="match status" value="1"/>
</dbReference>
<dbReference type="GO" id="GO:0051287">
    <property type="term" value="F:NAD binding"/>
    <property type="evidence" value="ECO:0007669"/>
    <property type="project" value="InterPro"/>
</dbReference>
<keyword evidence="2 4" id="KW-0560">Oxidoreductase</keyword>
<keyword evidence="10" id="KW-1185">Reference proteome</keyword>
<dbReference type="RefSeq" id="WP_035963361.1">
    <property type="nucleotide sequence ID" value="NZ_BMEG01000010.1"/>
</dbReference>
<dbReference type="InterPro" id="IPR029753">
    <property type="entry name" value="D-isomer_DH_CS"/>
</dbReference>
<reference evidence="8 9" key="2">
    <citation type="submission" date="2014-03" db="EMBL/GenBank/DDBJ databases">
        <title>Draft Genome Sequences of Four Burkholderia Strains.</title>
        <authorList>
            <person name="Liu X.Y."/>
            <person name="Li C.X."/>
            <person name="Xu J.H."/>
        </authorList>
    </citation>
    <scope>NUCLEOTIDE SEQUENCE [LARGE SCALE GENOMIC DNA]</scope>
    <source>
        <strain evidence="8 9">R27</strain>
    </source>
</reference>
<reference evidence="7" key="1">
    <citation type="journal article" date="2014" name="Int. J. Syst. Evol. Microbiol.">
        <title>Complete genome of a new Firmicutes species belonging to the dominant human colonic microbiota ('Ruminococcus bicirculans') reveals two chromosomes and a selective capacity to utilize plant glucans.</title>
        <authorList>
            <consortium name="NISC Comparative Sequencing Program"/>
            <person name="Wegmann U."/>
            <person name="Louis P."/>
            <person name="Goesmann A."/>
            <person name="Henrissat B."/>
            <person name="Duncan S.H."/>
            <person name="Flint H.J."/>
        </authorList>
    </citation>
    <scope>NUCLEOTIDE SEQUENCE</scope>
    <source>
        <strain evidence="7">CGMCC 1.11013</strain>
    </source>
</reference>
<dbReference type="AlphaFoldDB" id="A0A069P350"/>
<comment type="caution">
    <text evidence="8">The sequence shown here is derived from an EMBL/GenBank/DDBJ whole genome shotgun (WGS) entry which is preliminary data.</text>
</comment>
<feature type="domain" description="D-isomer specific 2-hydroxyacid dehydrogenase catalytic" evidence="5">
    <location>
        <begin position="29"/>
        <end position="314"/>
    </location>
</feature>
<dbReference type="EMBL" id="BMEG01000010">
    <property type="protein sequence ID" value="GGD88367.1"/>
    <property type="molecule type" value="Genomic_DNA"/>
</dbReference>
<sequence>MSHIVFLDSATLPVRVPRPRAADRWTERETTREHELVEALADADIAITNKVPLRADTLRQLPRLKYICVAASGYDSVDVAYCREHGVQVSNVPAYAASSVAEHVIACIFMLRRQMLSYSQLASSSAWTASRVFCVHGAPISEVRGATLGLIGSGAIGKEVMRIAIALGMRVLQSERKGRTEVRPGYTAFEDVLATSDVISLHCPLSPDTQGLIGERELSMMRRTAVLINTARGALVDERALEAALLSQVIAGAALDVLQVEPPHEKHRFVTCRPDNLLLTPHVAWASASTVEALALAVSANVESFLEQCTANRVA</sequence>
<reference evidence="10" key="3">
    <citation type="journal article" date="2019" name="Int. J. Syst. Evol. Microbiol.">
        <title>The Global Catalogue of Microorganisms (GCM) 10K type strain sequencing project: providing services to taxonomists for standard genome sequencing and annotation.</title>
        <authorList>
            <consortium name="The Broad Institute Genomics Platform"/>
            <consortium name="The Broad Institute Genome Sequencing Center for Infectious Disease"/>
            <person name="Wu L."/>
            <person name="Ma J."/>
        </authorList>
    </citation>
    <scope>NUCLEOTIDE SEQUENCE [LARGE SCALE GENOMIC DNA]</scope>
    <source>
        <strain evidence="10">CGMCC 1.11013</strain>
    </source>
</reference>
<evidence type="ECO:0000259" key="6">
    <source>
        <dbReference type="Pfam" id="PF02826"/>
    </source>
</evidence>
<dbReference type="STRING" id="1071679.BG57_32200"/>
<keyword evidence="3" id="KW-0520">NAD</keyword>
<dbReference type="EMBL" id="JFHE01000009">
    <property type="protein sequence ID" value="KDR35023.1"/>
    <property type="molecule type" value="Genomic_DNA"/>
</dbReference>
<dbReference type="Gene3D" id="3.40.50.720">
    <property type="entry name" value="NAD(P)-binding Rossmann-like Domain"/>
    <property type="match status" value="2"/>
</dbReference>
<dbReference type="SUPFAM" id="SSF52283">
    <property type="entry name" value="Formate/glycerate dehydrogenase catalytic domain-like"/>
    <property type="match status" value="1"/>
</dbReference>
<dbReference type="Pfam" id="PF02826">
    <property type="entry name" value="2-Hacid_dh_C"/>
    <property type="match status" value="1"/>
</dbReference>
<dbReference type="InterPro" id="IPR036291">
    <property type="entry name" value="NAD(P)-bd_dom_sf"/>
</dbReference>
<organism evidence="8 9">
    <name type="scientific">Caballeronia grimmiae</name>
    <dbReference type="NCBI Taxonomy" id="1071679"/>
    <lineage>
        <taxon>Bacteria</taxon>
        <taxon>Pseudomonadati</taxon>
        <taxon>Pseudomonadota</taxon>
        <taxon>Betaproteobacteria</taxon>
        <taxon>Burkholderiales</taxon>
        <taxon>Burkholderiaceae</taxon>
        <taxon>Caballeronia</taxon>
    </lineage>
</organism>
<evidence type="ECO:0000256" key="2">
    <source>
        <dbReference type="ARBA" id="ARBA00023002"/>
    </source>
</evidence>
<proteinExistence type="inferred from homology"/>
<dbReference type="SUPFAM" id="SSF51735">
    <property type="entry name" value="NAD(P)-binding Rossmann-fold domains"/>
    <property type="match status" value="1"/>
</dbReference>
<evidence type="ECO:0000313" key="8">
    <source>
        <dbReference type="EMBL" id="KDR35023.1"/>
    </source>
</evidence>
<dbReference type="Proteomes" id="UP000597138">
    <property type="component" value="Unassembled WGS sequence"/>
</dbReference>
<accession>A0A069P350</accession>
<evidence type="ECO:0000256" key="1">
    <source>
        <dbReference type="ARBA" id="ARBA00005854"/>
    </source>
</evidence>
<dbReference type="InterPro" id="IPR050418">
    <property type="entry name" value="D-iso_2-hydroxyacid_DH_PdxB"/>
</dbReference>
<evidence type="ECO:0000313" key="7">
    <source>
        <dbReference type="EMBL" id="GGD88367.1"/>
    </source>
</evidence>
<evidence type="ECO:0000313" key="9">
    <source>
        <dbReference type="Proteomes" id="UP000027439"/>
    </source>
</evidence>
<dbReference type="GO" id="GO:0016616">
    <property type="term" value="F:oxidoreductase activity, acting on the CH-OH group of donors, NAD or NADP as acceptor"/>
    <property type="evidence" value="ECO:0007669"/>
    <property type="project" value="InterPro"/>
</dbReference>
<dbReference type="eggNOG" id="COG1052">
    <property type="taxonomic scope" value="Bacteria"/>
</dbReference>
<dbReference type="OrthoDB" id="9805416at2"/>
<feature type="domain" description="D-isomer specific 2-hydroxyacid dehydrogenase NAD-binding" evidence="6">
    <location>
        <begin position="106"/>
        <end position="284"/>
    </location>
</feature>
<dbReference type="PANTHER" id="PTHR43761">
    <property type="entry name" value="D-ISOMER SPECIFIC 2-HYDROXYACID DEHYDROGENASE FAMILY PROTEIN (AFU_ORTHOLOGUE AFUA_1G13630)"/>
    <property type="match status" value="1"/>
</dbReference>
<name>A0A069P350_9BURK</name>
<dbReference type="CDD" id="cd12162">
    <property type="entry name" value="2-Hacid_dh_4"/>
    <property type="match status" value="1"/>
</dbReference>
<dbReference type="Pfam" id="PF00389">
    <property type="entry name" value="2-Hacid_dh"/>
    <property type="match status" value="1"/>
</dbReference>
<dbReference type="InterPro" id="IPR006140">
    <property type="entry name" value="D-isomer_DH_NAD-bd"/>
</dbReference>
<evidence type="ECO:0000256" key="3">
    <source>
        <dbReference type="ARBA" id="ARBA00023027"/>
    </source>
</evidence>
<dbReference type="PROSITE" id="PS00671">
    <property type="entry name" value="D_2_HYDROXYACID_DH_3"/>
    <property type="match status" value="1"/>
</dbReference>
<dbReference type="InterPro" id="IPR006139">
    <property type="entry name" value="D-isomer_2_OHA_DH_cat_dom"/>
</dbReference>
<gene>
    <name evidence="8" type="ORF">BG57_32200</name>
    <name evidence="7" type="ORF">GCM10010985_48660</name>
</gene>
<evidence type="ECO:0000313" key="10">
    <source>
        <dbReference type="Proteomes" id="UP000597138"/>
    </source>
</evidence>
<evidence type="ECO:0000259" key="5">
    <source>
        <dbReference type="Pfam" id="PF00389"/>
    </source>
</evidence>
<dbReference type="Proteomes" id="UP000027439">
    <property type="component" value="Unassembled WGS sequence"/>
</dbReference>
<reference evidence="7" key="4">
    <citation type="submission" date="2024-05" db="EMBL/GenBank/DDBJ databases">
        <authorList>
            <person name="Sun Q."/>
            <person name="Zhou Y."/>
        </authorList>
    </citation>
    <scope>NUCLEOTIDE SEQUENCE</scope>
    <source>
        <strain evidence="7">CGMCC 1.11013</strain>
    </source>
</reference>